<comment type="caution">
    <text evidence="1">The sequence shown here is derived from an EMBL/GenBank/DDBJ whole genome shotgun (WGS) entry which is preliminary data.</text>
</comment>
<keyword evidence="2" id="KW-1185">Reference proteome</keyword>
<protein>
    <submittedName>
        <fullName evidence="1">Uncharacterized protein</fullName>
    </submittedName>
</protein>
<accession>A0A8S1N286</accession>
<evidence type="ECO:0000313" key="2">
    <source>
        <dbReference type="Proteomes" id="UP000692954"/>
    </source>
</evidence>
<dbReference type="Proteomes" id="UP000692954">
    <property type="component" value="Unassembled WGS sequence"/>
</dbReference>
<dbReference type="EMBL" id="CAJJDN010000045">
    <property type="protein sequence ID" value="CAD8083663.1"/>
    <property type="molecule type" value="Genomic_DNA"/>
</dbReference>
<gene>
    <name evidence="1" type="ORF">PSON_ATCC_30995.1.T0450200</name>
</gene>
<proteinExistence type="predicted"/>
<sequence>MQNYEKEKVTDFVKIVIKKQDQRNTLHQWQRQTIKPLELMNLKQEILFCSWKIREFNFQNGYQETLAMLFIQAIFINPIQYFKFFLEDGFCCGYHGKILILKPNEYVKIQERIVANQLEEQFEVTFELHNFRQPIKIEILSGYNEEILKAIELMKNADIAIQYHNLKRKK</sequence>
<name>A0A8S1N286_9CILI</name>
<dbReference type="AlphaFoldDB" id="A0A8S1N286"/>
<organism evidence="1 2">
    <name type="scientific">Paramecium sonneborni</name>
    <dbReference type="NCBI Taxonomy" id="65129"/>
    <lineage>
        <taxon>Eukaryota</taxon>
        <taxon>Sar</taxon>
        <taxon>Alveolata</taxon>
        <taxon>Ciliophora</taxon>
        <taxon>Intramacronucleata</taxon>
        <taxon>Oligohymenophorea</taxon>
        <taxon>Peniculida</taxon>
        <taxon>Parameciidae</taxon>
        <taxon>Paramecium</taxon>
    </lineage>
</organism>
<reference evidence="1" key="1">
    <citation type="submission" date="2021-01" db="EMBL/GenBank/DDBJ databases">
        <authorList>
            <consortium name="Genoscope - CEA"/>
            <person name="William W."/>
        </authorList>
    </citation>
    <scope>NUCLEOTIDE SEQUENCE</scope>
</reference>
<evidence type="ECO:0000313" key="1">
    <source>
        <dbReference type="EMBL" id="CAD8083663.1"/>
    </source>
</evidence>
<dbReference type="OrthoDB" id="75724at2759"/>